<feature type="compositionally biased region" description="Low complexity" evidence="2">
    <location>
        <begin position="83"/>
        <end position="108"/>
    </location>
</feature>
<dbReference type="Gene3D" id="1.10.10.60">
    <property type="entry name" value="Homeodomain-like"/>
    <property type="match status" value="1"/>
</dbReference>
<feature type="DNA-binding region" description="Homeobox" evidence="1">
    <location>
        <begin position="38"/>
        <end position="80"/>
    </location>
</feature>
<accession>A0A9P6TGV9</accession>
<gene>
    <name evidence="4" type="ORF">CROQUDRAFT_651348</name>
</gene>
<dbReference type="InterPro" id="IPR009057">
    <property type="entry name" value="Homeodomain-like_sf"/>
</dbReference>
<evidence type="ECO:0000256" key="1">
    <source>
        <dbReference type="PROSITE-ProRule" id="PRU00108"/>
    </source>
</evidence>
<dbReference type="EMBL" id="MU167214">
    <property type="protein sequence ID" value="KAG0151150.1"/>
    <property type="molecule type" value="Genomic_DNA"/>
</dbReference>
<evidence type="ECO:0000313" key="5">
    <source>
        <dbReference type="Proteomes" id="UP000886653"/>
    </source>
</evidence>
<dbReference type="AlphaFoldDB" id="A0A9P6TGV9"/>
<reference evidence="4" key="1">
    <citation type="submission" date="2013-11" db="EMBL/GenBank/DDBJ databases">
        <title>Genome sequence of the fusiform rust pathogen reveals effectors for host alternation and coevolution with pine.</title>
        <authorList>
            <consortium name="DOE Joint Genome Institute"/>
            <person name="Smith K."/>
            <person name="Pendleton A."/>
            <person name="Kubisiak T."/>
            <person name="Anderson C."/>
            <person name="Salamov A."/>
            <person name="Aerts A."/>
            <person name="Riley R."/>
            <person name="Clum A."/>
            <person name="Lindquist E."/>
            <person name="Ence D."/>
            <person name="Campbell M."/>
            <person name="Kronenberg Z."/>
            <person name="Feau N."/>
            <person name="Dhillon B."/>
            <person name="Hamelin R."/>
            <person name="Burleigh J."/>
            <person name="Smith J."/>
            <person name="Yandell M."/>
            <person name="Nelson C."/>
            <person name="Grigoriev I."/>
            <person name="Davis J."/>
        </authorList>
    </citation>
    <scope>NUCLEOTIDE SEQUENCE</scope>
    <source>
        <strain evidence="4">G11</strain>
    </source>
</reference>
<name>A0A9P6TGV9_9BASI</name>
<keyword evidence="1" id="KW-0539">Nucleus</keyword>
<dbReference type="Proteomes" id="UP000886653">
    <property type="component" value="Unassembled WGS sequence"/>
</dbReference>
<protein>
    <recommendedName>
        <fullName evidence="3">Homeobox domain-containing protein</fullName>
    </recommendedName>
</protein>
<keyword evidence="1" id="KW-0371">Homeobox</keyword>
<dbReference type="InterPro" id="IPR001356">
    <property type="entry name" value="HD"/>
</dbReference>
<feature type="domain" description="Homeobox" evidence="3">
    <location>
        <begin position="36"/>
        <end position="79"/>
    </location>
</feature>
<sequence>MSSKPHQRFTFDKIASSTHKSSAVAFGHPYLCTPILLEFFEQNPSPNYHQVTQIISRTSLKRKQITSWFWRKRKENVQTNTESVSLTSDKSSNSSSSNLNQTQSQSQSPHRTSFDDEYESSKEQIIRRKNSLIDHHRRLCCYSFTERETSKPRVIRCTLRSHSRPRSPRPESVIKPTVMNRMVNGSIAPTRGKWSGEVEAEERSRSGRTAAIQSLYQRTSTNPRTPRQLSSGLRGVPFNKKSSLGPDWVPRRFESGSSWAGSFKSEGSGGLGVTNVPSEEMLNLEEGAVDDEVGDSESNASSSEDSIEDYSSHLESVSIANAQSNSTNHRRESMSSSQRVPKKPILSLTEEVEADPVLYSTPYRPFWKRWDSMLRSLSTDSHL</sequence>
<feature type="region of interest" description="Disordered" evidence="2">
    <location>
        <begin position="287"/>
        <end position="342"/>
    </location>
</feature>
<dbReference type="GO" id="GO:0003677">
    <property type="term" value="F:DNA binding"/>
    <property type="evidence" value="ECO:0007669"/>
    <property type="project" value="UniProtKB-UniRule"/>
</dbReference>
<dbReference type="SUPFAM" id="SSF46689">
    <property type="entry name" value="Homeodomain-like"/>
    <property type="match status" value="1"/>
</dbReference>
<evidence type="ECO:0000256" key="2">
    <source>
        <dbReference type="SAM" id="MobiDB-lite"/>
    </source>
</evidence>
<comment type="subcellular location">
    <subcellularLocation>
        <location evidence="1">Nucleus</location>
    </subcellularLocation>
</comment>
<dbReference type="OrthoDB" id="6159439at2759"/>
<dbReference type="GO" id="GO:0005634">
    <property type="term" value="C:nucleus"/>
    <property type="evidence" value="ECO:0007669"/>
    <property type="project" value="UniProtKB-SubCell"/>
</dbReference>
<dbReference type="CDD" id="cd00086">
    <property type="entry name" value="homeodomain"/>
    <property type="match status" value="1"/>
</dbReference>
<proteinExistence type="predicted"/>
<evidence type="ECO:0000259" key="3">
    <source>
        <dbReference type="PROSITE" id="PS50071"/>
    </source>
</evidence>
<keyword evidence="1" id="KW-0238">DNA-binding</keyword>
<dbReference type="PROSITE" id="PS50071">
    <property type="entry name" value="HOMEOBOX_2"/>
    <property type="match status" value="1"/>
</dbReference>
<feature type="compositionally biased region" description="Polar residues" evidence="2">
    <location>
        <begin position="313"/>
        <end position="327"/>
    </location>
</feature>
<keyword evidence="5" id="KW-1185">Reference proteome</keyword>
<feature type="region of interest" description="Disordered" evidence="2">
    <location>
        <begin position="79"/>
        <end position="121"/>
    </location>
</feature>
<comment type="caution">
    <text evidence="4">The sequence shown here is derived from an EMBL/GenBank/DDBJ whole genome shotgun (WGS) entry which is preliminary data.</text>
</comment>
<feature type="compositionally biased region" description="Polar residues" evidence="2">
    <location>
        <begin position="211"/>
        <end position="231"/>
    </location>
</feature>
<evidence type="ECO:0000313" key="4">
    <source>
        <dbReference type="EMBL" id="KAG0151150.1"/>
    </source>
</evidence>
<organism evidence="4 5">
    <name type="scientific">Cronartium quercuum f. sp. fusiforme G11</name>
    <dbReference type="NCBI Taxonomy" id="708437"/>
    <lineage>
        <taxon>Eukaryota</taxon>
        <taxon>Fungi</taxon>
        <taxon>Dikarya</taxon>
        <taxon>Basidiomycota</taxon>
        <taxon>Pucciniomycotina</taxon>
        <taxon>Pucciniomycetes</taxon>
        <taxon>Pucciniales</taxon>
        <taxon>Coleosporiaceae</taxon>
        <taxon>Cronartium</taxon>
    </lineage>
</organism>
<feature type="region of interest" description="Disordered" evidence="2">
    <location>
        <begin position="187"/>
        <end position="250"/>
    </location>
</feature>